<keyword evidence="2" id="KW-0812">Transmembrane</keyword>
<dbReference type="Proteomes" id="UP000827892">
    <property type="component" value="Chromosome V"/>
</dbReference>
<evidence type="ECO:0000313" key="3">
    <source>
        <dbReference type="EMBL" id="ULT87996.1"/>
    </source>
</evidence>
<feature type="transmembrane region" description="Helical" evidence="2">
    <location>
        <begin position="107"/>
        <end position="131"/>
    </location>
</feature>
<dbReference type="Pfam" id="PF10321">
    <property type="entry name" value="7TM_GPCR_Srt"/>
    <property type="match status" value="1"/>
</dbReference>
<feature type="region of interest" description="Disordered" evidence="1">
    <location>
        <begin position="447"/>
        <end position="482"/>
    </location>
</feature>
<keyword evidence="2" id="KW-1133">Transmembrane helix</keyword>
<dbReference type="PANTHER" id="PTHR23021">
    <property type="entry name" value="SERPENTINE RECEPTOR, CLASS T"/>
    <property type="match status" value="1"/>
</dbReference>
<sequence length="542" mass="60287">MDSLLIYGSVQGNPLYNCTGKTPEQWTSLLGTRRTFLGIALIIFGVFIEIIYVPCLGAIYKRGLLKHSCYKIMFLLGLTDMIATCTATILSGCLFTVSAVFCTYPELIYVAGCFALGGWVSSCALTLLLVINRISDILAPTISELIFSNNHTWIVAMIPTLYTLSVITFTPAIIFNSTVMAWIGDPMIYENRSKEYYNPIQNYNNIIFISGTIFFYAAYCFFVAKKQMGYKVSSGRNVFIQSALIWCINCSSALVYSSMMFIKPNEYIVLFGELAWSLVHGCPAIVYLTMNRTIRQEVIESPNLHSTFSANDVFFLFFIIGFFFRPTAPLAMNLAVVVVRCRRGILNMMLVLMLSILILKASAAGDSYELNNAVIGDIVRTMENKNTVQEVILTDDQILEMYPNLNLTLTKKPPVSIMSGKIPDHLIKKMADYIFGLLQGTGEVIKPTTTTTTTTTPSTTTTTTSSATSTSSASTPAGTPAEFLPFRSNDLAVIRDAPKTADFPSFLTQIRRKPIRKMSGVSRRKSEKLWRKTRMVKTLGRA</sequence>
<keyword evidence="2" id="KW-0472">Membrane</keyword>
<feature type="transmembrane region" description="Helical" evidence="2">
    <location>
        <begin position="344"/>
        <end position="363"/>
    </location>
</feature>
<dbReference type="SUPFAM" id="SSF81321">
    <property type="entry name" value="Family A G protein-coupled receptor-like"/>
    <property type="match status" value="1"/>
</dbReference>
<feature type="transmembrane region" description="Helical" evidence="2">
    <location>
        <begin position="203"/>
        <end position="222"/>
    </location>
</feature>
<accession>A0AAE9D0P7</accession>
<dbReference type="PANTHER" id="PTHR23021:SF36">
    <property type="entry name" value="SERPENTINE RECEPTOR, CLASS T"/>
    <property type="match status" value="1"/>
</dbReference>
<feature type="transmembrane region" description="Helical" evidence="2">
    <location>
        <begin position="243"/>
        <end position="262"/>
    </location>
</feature>
<evidence type="ECO:0000256" key="2">
    <source>
        <dbReference type="SAM" id="Phobius"/>
    </source>
</evidence>
<evidence type="ECO:0000313" key="4">
    <source>
        <dbReference type="Proteomes" id="UP000827892"/>
    </source>
</evidence>
<feature type="transmembrane region" description="Helical" evidence="2">
    <location>
        <begin position="152"/>
        <end position="183"/>
    </location>
</feature>
<feature type="transmembrane region" description="Helical" evidence="2">
    <location>
        <begin position="36"/>
        <end position="60"/>
    </location>
</feature>
<dbReference type="AlphaFoldDB" id="A0AAE9D0P7"/>
<dbReference type="InterPro" id="IPR019425">
    <property type="entry name" value="7TM_GPCR_serpentine_rcpt_Srt"/>
</dbReference>
<feature type="transmembrane region" description="Helical" evidence="2">
    <location>
        <begin position="72"/>
        <end position="101"/>
    </location>
</feature>
<protein>
    <submittedName>
        <fullName evidence="3">Uncharacterized protein</fullName>
    </submittedName>
</protein>
<dbReference type="EMBL" id="CP090895">
    <property type="protein sequence ID" value="ULT87996.1"/>
    <property type="molecule type" value="Genomic_DNA"/>
</dbReference>
<reference evidence="3 4" key="1">
    <citation type="submission" date="2022-02" db="EMBL/GenBank/DDBJ databases">
        <title>Chromosome-level reference genomes for two strains of Caenorhabditis briggsae: an improved platform for comparative genomics.</title>
        <authorList>
            <person name="Stevens L."/>
            <person name="Andersen E.C."/>
        </authorList>
    </citation>
    <scope>NUCLEOTIDE SEQUENCE [LARGE SCALE GENOMIC DNA]</scope>
    <source>
        <strain evidence="3">QX1410_ONT</strain>
        <tissue evidence="3">Whole-organism</tissue>
    </source>
</reference>
<organism evidence="3 4">
    <name type="scientific">Caenorhabditis briggsae</name>
    <dbReference type="NCBI Taxonomy" id="6238"/>
    <lineage>
        <taxon>Eukaryota</taxon>
        <taxon>Metazoa</taxon>
        <taxon>Ecdysozoa</taxon>
        <taxon>Nematoda</taxon>
        <taxon>Chromadorea</taxon>
        <taxon>Rhabditida</taxon>
        <taxon>Rhabditina</taxon>
        <taxon>Rhabditomorpha</taxon>
        <taxon>Rhabditoidea</taxon>
        <taxon>Rhabditidae</taxon>
        <taxon>Peloderinae</taxon>
        <taxon>Caenorhabditis</taxon>
    </lineage>
</organism>
<evidence type="ECO:0000256" key="1">
    <source>
        <dbReference type="SAM" id="MobiDB-lite"/>
    </source>
</evidence>
<proteinExistence type="predicted"/>
<feature type="compositionally biased region" description="Low complexity" evidence="1">
    <location>
        <begin position="447"/>
        <end position="481"/>
    </location>
</feature>
<gene>
    <name evidence="3" type="ORF">L3Y34_007282</name>
</gene>
<name>A0AAE9D0P7_CAEBR</name>